<organism evidence="1">
    <name type="scientific">uncultured Caudovirales phage</name>
    <dbReference type="NCBI Taxonomy" id="2100421"/>
    <lineage>
        <taxon>Viruses</taxon>
        <taxon>Duplodnaviria</taxon>
        <taxon>Heunggongvirae</taxon>
        <taxon>Uroviricota</taxon>
        <taxon>Caudoviricetes</taxon>
        <taxon>Peduoviridae</taxon>
        <taxon>Maltschvirus</taxon>
        <taxon>Maltschvirus maltsch</taxon>
    </lineage>
</organism>
<reference evidence="1" key="1">
    <citation type="submission" date="2020-04" db="EMBL/GenBank/DDBJ databases">
        <authorList>
            <person name="Chiriac C."/>
            <person name="Salcher M."/>
            <person name="Ghai R."/>
            <person name="Kavagutti S V."/>
        </authorList>
    </citation>
    <scope>NUCLEOTIDE SEQUENCE</scope>
</reference>
<dbReference type="EMBL" id="LR796788">
    <property type="protein sequence ID" value="CAB4166187.1"/>
    <property type="molecule type" value="Genomic_DNA"/>
</dbReference>
<evidence type="ECO:0000313" key="1">
    <source>
        <dbReference type="EMBL" id="CAB4166187.1"/>
    </source>
</evidence>
<proteinExistence type="predicted"/>
<gene>
    <name evidence="1" type="ORF">UFOVP849_20</name>
</gene>
<sequence>MSSPVFAPTGVSYVIAYADDSTDASLQVPAAQAVSVFNSDAANVVVVNFGFNSDGDTDAVVPAAGVPGKGTVVGPRQQLTLSLPQAGYTTPMFISVAGVSGTGNVFISTGSFQ</sequence>
<name>A0A6J5P4N5_9CAUD</name>
<protein>
    <submittedName>
        <fullName evidence="1">Uncharacterized protein</fullName>
    </submittedName>
</protein>
<accession>A0A6J5P4N5</accession>